<feature type="region of interest" description="Disordered" evidence="1">
    <location>
        <begin position="16"/>
        <end position="35"/>
    </location>
</feature>
<sequence length="147" mass="16935">MTRIAKMSYDPIDIYDGHMRRSRSASTNDEAPPRRCRETTAAPKYNIRYTQDLGKKSNSVLSSLRQRKEEKLKDYLTRFSQDVSEVHDPNDNVAVSAFINSLQHNQLSLSLRQREPTTYASLVDDVEGYTMAEEEKLSHERELIHGS</sequence>
<gene>
    <name evidence="2" type="ORF">Dsin_000970</name>
</gene>
<organism evidence="2 3">
    <name type="scientific">Dipteronia sinensis</name>
    <dbReference type="NCBI Taxonomy" id="43782"/>
    <lineage>
        <taxon>Eukaryota</taxon>
        <taxon>Viridiplantae</taxon>
        <taxon>Streptophyta</taxon>
        <taxon>Embryophyta</taxon>
        <taxon>Tracheophyta</taxon>
        <taxon>Spermatophyta</taxon>
        <taxon>Magnoliopsida</taxon>
        <taxon>eudicotyledons</taxon>
        <taxon>Gunneridae</taxon>
        <taxon>Pentapetalae</taxon>
        <taxon>rosids</taxon>
        <taxon>malvids</taxon>
        <taxon>Sapindales</taxon>
        <taxon>Sapindaceae</taxon>
        <taxon>Hippocastanoideae</taxon>
        <taxon>Acereae</taxon>
        <taxon>Dipteronia</taxon>
    </lineage>
</organism>
<dbReference type="EMBL" id="JANJYJ010000001">
    <property type="protein sequence ID" value="KAK3229089.1"/>
    <property type="molecule type" value="Genomic_DNA"/>
</dbReference>
<evidence type="ECO:0000313" key="3">
    <source>
        <dbReference type="Proteomes" id="UP001281410"/>
    </source>
</evidence>
<proteinExistence type="predicted"/>
<keyword evidence="3" id="KW-1185">Reference proteome</keyword>
<protein>
    <submittedName>
        <fullName evidence="2">Uncharacterized protein</fullName>
    </submittedName>
</protein>
<reference evidence="2" key="1">
    <citation type="journal article" date="2023" name="Plant J.">
        <title>Genome sequences and population genomics provide insights into the demographic history, inbreeding, and mutation load of two 'living fossil' tree species of Dipteronia.</title>
        <authorList>
            <person name="Feng Y."/>
            <person name="Comes H.P."/>
            <person name="Chen J."/>
            <person name="Zhu S."/>
            <person name="Lu R."/>
            <person name="Zhang X."/>
            <person name="Li P."/>
            <person name="Qiu J."/>
            <person name="Olsen K.M."/>
            <person name="Qiu Y."/>
        </authorList>
    </citation>
    <scope>NUCLEOTIDE SEQUENCE</scope>
    <source>
        <strain evidence="2">NBL</strain>
    </source>
</reference>
<comment type="caution">
    <text evidence="2">The sequence shown here is derived from an EMBL/GenBank/DDBJ whole genome shotgun (WGS) entry which is preliminary data.</text>
</comment>
<evidence type="ECO:0000256" key="1">
    <source>
        <dbReference type="SAM" id="MobiDB-lite"/>
    </source>
</evidence>
<evidence type="ECO:0000313" key="2">
    <source>
        <dbReference type="EMBL" id="KAK3229089.1"/>
    </source>
</evidence>
<dbReference type="Proteomes" id="UP001281410">
    <property type="component" value="Unassembled WGS sequence"/>
</dbReference>
<name>A0AAE0EIA5_9ROSI</name>
<accession>A0AAE0EIA5</accession>
<dbReference type="AlphaFoldDB" id="A0AAE0EIA5"/>